<sequence length="136" mass="16111">YTTSLPQQSCSRACHRAFHHRAFLSKAFLCRACHSRACFSRTPTYLRGLQGSPRRLRCTTSSHRRVWVHLFSLCSRARRSNLRRRWCQRRWCSSSSSHTQQQQPTPAPGSRPRLLWLPTQPPTSPRRRLQEQLLWR</sequence>
<reference evidence="2" key="1">
    <citation type="submission" date="2021-02" db="EMBL/GenBank/DDBJ databases">
        <authorList>
            <person name="Dougan E. K."/>
            <person name="Rhodes N."/>
            <person name="Thang M."/>
            <person name="Chan C."/>
        </authorList>
    </citation>
    <scope>NUCLEOTIDE SEQUENCE</scope>
</reference>
<evidence type="ECO:0000256" key="1">
    <source>
        <dbReference type="SAM" id="MobiDB-lite"/>
    </source>
</evidence>
<organism evidence="2 3">
    <name type="scientific">Symbiodinium pilosum</name>
    <name type="common">Dinoflagellate</name>
    <dbReference type="NCBI Taxonomy" id="2952"/>
    <lineage>
        <taxon>Eukaryota</taxon>
        <taxon>Sar</taxon>
        <taxon>Alveolata</taxon>
        <taxon>Dinophyceae</taxon>
        <taxon>Suessiales</taxon>
        <taxon>Symbiodiniaceae</taxon>
        <taxon>Symbiodinium</taxon>
    </lineage>
</organism>
<evidence type="ECO:0000313" key="2">
    <source>
        <dbReference type="EMBL" id="CAE7264775.1"/>
    </source>
</evidence>
<proteinExistence type="predicted"/>
<feature type="region of interest" description="Disordered" evidence="1">
    <location>
        <begin position="91"/>
        <end position="136"/>
    </location>
</feature>
<feature type="non-terminal residue" evidence="2">
    <location>
        <position position="136"/>
    </location>
</feature>
<comment type="caution">
    <text evidence="2">The sequence shown here is derived from an EMBL/GenBank/DDBJ whole genome shotgun (WGS) entry which is preliminary data.</text>
</comment>
<gene>
    <name evidence="2" type="ORF">SPIL2461_LOCUS5672</name>
</gene>
<feature type="non-terminal residue" evidence="2">
    <location>
        <position position="1"/>
    </location>
</feature>
<dbReference type="AlphaFoldDB" id="A0A812MJF0"/>
<keyword evidence="3" id="KW-1185">Reference proteome</keyword>
<feature type="compositionally biased region" description="Low complexity" evidence="1">
    <location>
        <begin position="91"/>
        <end position="103"/>
    </location>
</feature>
<accession>A0A812MJF0</accession>
<evidence type="ECO:0000313" key="3">
    <source>
        <dbReference type="Proteomes" id="UP000649617"/>
    </source>
</evidence>
<name>A0A812MJF0_SYMPI</name>
<protein>
    <submittedName>
        <fullName evidence="2">Uncharacterized protein</fullName>
    </submittedName>
</protein>
<dbReference type="Proteomes" id="UP000649617">
    <property type="component" value="Unassembled WGS sequence"/>
</dbReference>
<dbReference type="EMBL" id="CAJNIZ010008158">
    <property type="protein sequence ID" value="CAE7264775.1"/>
    <property type="molecule type" value="Genomic_DNA"/>
</dbReference>